<gene>
    <name evidence="2" type="ORF">O3P69_004227</name>
</gene>
<sequence length="209" mass="23022">MTSPTPSPSPLGPHFPFHIPTSTPSPSTHNTSYHHNLNPHITSRSHSSSTYTHTFTPGRPRHLHTHRSPSSRHHKEEGGTSRRSQVLEGDPRAVRSSYGGVVLQEEGKWASTYSIIPRSSRLPPRRCIPLVEEQEVLPDTSTNQHRLPARPPLLASVSQTLVKNSCNYTWLGKKNEGSECDGGKRRSEASRGITVPPNTRSAGDGTDCF</sequence>
<evidence type="ECO:0000313" key="2">
    <source>
        <dbReference type="EMBL" id="KAK8398968.1"/>
    </source>
</evidence>
<feature type="compositionally biased region" description="Low complexity" evidence="1">
    <location>
        <begin position="16"/>
        <end position="56"/>
    </location>
</feature>
<feature type="compositionally biased region" description="Basic residues" evidence="1">
    <location>
        <begin position="59"/>
        <end position="73"/>
    </location>
</feature>
<accession>A0AAW0UFP1</accession>
<dbReference type="Proteomes" id="UP001487740">
    <property type="component" value="Unassembled WGS sequence"/>
</dbReference>
<evidence type="ECO:0000256" key="1">
    <source>
        <dbReference type="SAM" id="MobiDB-lite"/>
    </source>
</evidence>
<evidence type="ECO:0000313" key="3">
    <source>
        <dbReference type="Proteomes" id="UP001487740"/>
    </source>
</evidence>
<organism evidence="2 3">
    <name type="scientific">Scylla paramamosain</name>
    <name type="common">Mud crab</name>
    <dbReference type="NCBI Taxonomy" id="85552"/>
    <lineage>
        <taxon>Eukaryota</taxon>
        <taxon>Metazoa</taxon>
        <taxon>Ecdysozoa</taxon>
        <taxon>Arthropoda</taxon>
        <taxon>Crustacea</taxon>
        <taxon>Multicrustacea</taxon>
        <taxon>Malacostraca</taxon>
        <taxon>Eumalacostraca</taxon>
        <taxon>Eucarida</taxon>
        <taxon>Decapoda</taxon>
        <taxon>Pleocyemata</taxon>
        <taxon>Brachyura</taxon>
        <taxon>Eubrachyura</taxon>
        <taxon>Portunoidea</taxon>
        <taxon>Portunidae</taxon>
        <taxon>Portuninae</taxon>
        <taxon>Scylla</taxon>
    </lineage>
</organism>
<feature type="region of interest" description="Disordered" evidence="1">
    <location>
        <begin position="176"/>
        <end position="209"/>
    </location>
</feature>
<comment type="caution">
    <text evidence="2">The sequence shown here is derived from an EMBL/GenBank/DDBJ whole genome shotgun (WGS) entry which is preliminary data.</text>
</comment>
<proteinExistence type="predicted"/>
<dbReference type="EMBL" id="JARAKH010000012">
    <property type="protein sequence ID" value="KAK8398968.1"/>
    <property type="molecule type" value="Genomic_DNA"/>
</dbReference>
<keyword evidence="3" id="KW-1185">Reference proteome</keyword>
<feature type="compositionally biased region" description="Basic and acidic residues" evidence="1">
    <location>
        <begin position="176"/>
        <end position="189"/>
    </location>
</feature>
<dbReference type="AlphaFoldDB" id="A0AAW0UFP1"/>
<reference evidence="2 3" key="1">
    <citation type="submission" date="2023-03" db="EMBL/GenBank/DDBJ databases">
        <title>High-quality genome of Scylla paramamosain provides insights in environmental adaptation.</title>
        <authorList>
            <person name="Zhang L."/>
        </authorList>
    </citation>
    <scope>NUCLEOTIDE SEQUENCE [LARGE SCALE GENOMIC DNA]</scope>
    <source>
        <strain evidence="2">LZ_2023a</strain>
        <tissue evidence="2">Muscle</tissue>
    </source>
</reference>
<feature type="region of interest" description="Disordered" evidence="1">
    <location>
        <begin position="1"/>
        <end position="92"/>
    </location>
</feature>
<feature type="compositionally biased region" description="Pro residues" evidence="1">
    <location>
        <begin position="1"/>
        <end position="13"/>
    </location>
</feature>
<name>A0AAW0UFP1_SCYPA</name>
<protein>
    <submittedName>
        <fullName evidence="2">Uncharacterized protein</fullName>
    </submittedName>
</protein>